<keyword evidence="4" id="KW-0472">Membrane</keyword>
<evidence type="ECO:0000256" key="4">
    <source>
        <dbReference type="SAM" id="Phobius"/>
    </source>
</evidence>
<dbReference type="Pfam" id="PF02018">
    <property type="entry name" value="CBM_4_9"/>
    <property type="match status" value="1"/>
</dbReference>
<evidence type="ECO:0000256" key="3">
    <source>
        <dbReference type="ARBA" id="ARBA00023157"/>
    </source>
</evidence>
<dbReference type="Proteomes" id="UP000230405">
    <property type="component" value="Unassembled WGS sequence"/>
</dbReference>
<keyword evidence="4" id="KW-0812">Transmembrane</keyword>
<dbReference type="SMART" id="SM00560">
    <property type="entry name" value="LamGL"/>
    <property type="match status" value="1"/>
</dbReference>
<dbReference type="SUPFAM" id="SSF49899">
    <property type="entry name" value="Concanavalin A-like lectins/glucanases"/>
    <property type="match status" value="1"/>
</dbReference>
<dbReference type="InterPro" id="IPR003305">
    <property type="entry name" value="CenC_carb-bd"/>
</dbReference>
<evidence type="ECO:0000256" key="1">
    <source>
        <dbReference type="ARBA" id="ARBA00022729"/>
    </source>
</evidence>
<evidence type="ECO:0000259" key="5">
    <source>
        <dbReference type="SMART" id="SM00560"/>
    </source>
</evidence>
<dbReference type="Gene3D" id="2.60.120.200">
    <property type="match status" value="1"/>
</dbReference>
<dbReference type="InterPro" id="IPR013211">
    <property type="entry name" value="LVIVD"/>
</dbReference>
<organism evidence="6 7">
    <name type="scientific">Candidatus Komeilibacteria bacterium CG_4_10_14_0_2_um_filter_37_10</name>
    <dbReference type="NCBI Taxonomy" id="1974470"/>
    <lineage>
        <taxon>Bacteria</taxon>
        <taxon>Candidatus Komeiliibacteriota</taxon>
    </lineage>
</organism>
<proteinExistence type="predicted"/>
<dbReference type="GO" id="GO:0016798">
    <property type="term" value="F:hydrolase activity, acting on glycosyl bonds"/>
    <property type="evidence" value="ECO:0007669"/>
    <property type="project" value="InterPro"/>
</dbReference>
<comment type="caution">
    <text evidence="6">The sequence shown here is derived from an EMBL/GenBank/DDBJ whole genome shotgun (WGS) entry which is preliminary data.</text>
</comment>
<dbReference type="InterPro" id="IPR013320">
    <property type="entry name" value="ConA-like_dom_sf"/>
</dbReference>
<dbReference type="SUPFAM" id="SSF49785">
    <property type="entry name" value="Galactose-binding domain-like"/>
    <property type="match status" value="1"/>
</dbReference>
<dbReference type="Pfam" id="PF13385">
    <property type="entry name" value="Laminin_G_3"/>
    <property type="match status" value="1"/>
</dbReference>
<feature type="domain" description="LamG-like jellyroll fold" evidence="5">
    <location>
        <begin position="433"/>
        <end position="578"/>
    </location>
</feature>
<keyword evidence="1" id="KW-0732">Signal</keyword>
<reference evidence="7" key="1">
    <citation type="submission" date="2017-09" db="EMBL/GenBank/DDBJ databases">
        <title>Depth-based differentiation of microbial function through sediment-hosted aquifers and enrichment of novel symbionts in the deep terrestrial subsurface.</title>
        <authorList>
            <person name="Probst A.J."/>
            <person name="Ladd B."/>
            <person name="Jarett J.K."/>
            <person name="Geller-Mcgrath D.E."/>
            <person name="Sieber C.M.K."/>
            <person name="Emerson J.B."/>
            <person name="Anantharaman K."/>
            <person name="Thomas B.C."/>
            <person name="Malmstrom R."/>
            <person name="Stieglmeier M."/>
            <person name="Klingl A."/>
            <person name="Woyke T."/>
            <person name="Ryan C.M."/>
            <person name="Banfield J.F."/>
        </authorList>
    </citation>
    <scope>NUCLEOTIDE SEQUENCE [LARGE SCALE GENOMIC DNA]</scope>
</reference>
<keyword evidence="3" id="KW-1015">Disulfide bond</keyword>
<dbReference type="SUPFAM" id="SSF63825">
    <property type="entry name" value="YWTD domain"/>
    <property type="match status" value="1"/>
</dbReference>
<keyword evidence="4" id="KW-1133">Transmembrane helix</keyword>
<evidence type="ECO:0000256" key="2">
    <source>
        <dbReference type="ARBA" id="ARBA00022801"/>
    </source>
</evidence>
<sequence>MIIVQKKPAFSLIEIIIALGIFSLFVTGIASSASLTYIAERQGGEKTVAQAYAQEGIEATRSIGKRGWSEITIGNHGLSKNNNYWEFSGENEILGEYQRQIVISDVYRDANNNIVASNGTLDLHTKKVVVSISWPVSGSQDHTYSLDTYLTNWSSHDWQQTDWSGGDGQANWSITNRFLQKDEAVDITTIGEAKLNLAGANPSPYALLMHLDGQRFKDNGKLTNSSFEQYSGLPPSIDWNGWDEWNWGAQYINTAGQSGPTAAEVYFEWPGMSNLGQVNVPVTPKSTYQFSFYVKGTVSFLYLSMWDQDYRYLQNNGSMNWGYNLISVPISDSWTQYTISFTTSAASNFITFYLSGVAIGVNKYYAVDNFALADEIVYDSSSYNNDGFRQPLGSVPSYTTGNFSQALSFDGSSGSSNGDYVRIPGNDSLNIIGNITLEAWVYPTALGSGVDRPIITKWQWNDGDNRSYRLYINSSRKLVFAISQDGASGNNHEYSVTSDNAISTSNWAHVIGTYDGAAMRVYINGESKGIADYSGSIFNSGNSVPVLIGSIDNNLRDNNRFKGKIDEVSIESIALDDTAAHEHYINSPLTPESVILWISPVPVGIFMTDKKVAGMNIVDNNLYIALLEKKRVETFDMTSDPINPTSYGTFLTTNHSEDVAELGKYIYVITDIASNGVEIYQYNQIPSDAQYIGSLSLADEPRGAFVYNNYLYITLENHTVVVYNLSPNPNAPTYEGSFNTAEEPNDIVIQDNYAYVALDSTDQAIQTFNIGANPINPPAVSIISAIEAPVGITTREGYLMTVTGGAARKVLVFNIETDPANPTALGDMDIIDNGRDIALRGSYLYIGLAGSTKGIQVFDMTFMLAGGSGESNYQVYGTLESSVFDTGADSGYNFISWTENLPAAGDDVKMQIKTASTIEDLNAASWSGPFGPGSFYESGNETIILPTLGYNGKRYTKYLIHLYGSGDTTPVLQDFKLNYTP</sequence>
<dbReference type="AlphaFoldDB" id="A0A2M7VGH0"/>
<evidence type="ECO:0000313" key="6">
    <source>
        <dbReference type="EMBL" id="PIZ99801.1"/>
    </source>
</evidence>
<gene>
    <name evidence="6" type="ORF">COX77_00410</name>
</gene>
<dbReference type="InterPro" id="IPR008979">
    <property type="entry name" value="Galactose-bd-like_sf"/>
</dbReference>
<keyword evidence="2" id="KW-0378">Hydrolase</keyword>
<feature type="transmembrane region" description="Helical" evidence="4">
    <location>
        <begin position="12"/>
        <end position="38"/>
    </location>
</feature>
<dbReference type="Pfam" id="PF08309">
    <property type="entry name" value="LVIVD"/>
    <property type="match status" value="1"/>
</dbReference>
<name>A0A2M7VGH0_9BACT</name>
<dbReference type="InterPro" id="IPR006558">
    <property type="entry name" value="LamG-like"/>
</dbReference>
<accession>A0A2M7VGH0</accession>
<dbReference type="EMBL" id="PFPO01000010">
    <property type="protein sequence ID" value="PIZ99801.1"/>
    <property type="molecule type" value="Genomic_DNA"/>
</dbReference>
<evidence type="ECO:0000313" key="7">
    <source>
        <dbReference type="Proteomes" id="UP000230405"/>
    </source>
</evidence>
<protein>
    <recommendedName>
        <fullName evidence="5">LamG-like jellyroll fold domain-containing protein</fullName>
    </recommendedName>
</protein>
<dbReference type="Gene3D" id="2.60.120.260">
    <property type="entry name" value="Galactose-binding domain-like"/>
    <property type="match status" value="1"/>
</dbReference>